<dbReference type="AlphaFoldDB" id="A0A2Z6LY21"/>
<dbReference type="GO" id="GO:0070897">
    <property type="term" value="P:transcription preinitiation complex assembly"/>
    <property type="evidence" value="ECO:0007669"/>
    <property type="project" value="InterPro"/>
</dbReference>
<feature type="compositionally biased region" description="Basic and acidic residues" evidence="9">
    <location>
        <begin position="211"/>
        <end position="228"/>
    </location>
</feature>
<evidence type="ECO:0000313" key="13">
    <source>
        <dbReference type="Proteomes" id="UP000242715"/>
    </source>
</evidence>
<dbReference type="Gene3D" id="1.20.5.650">
    <property type="entry name" value="Single helix bin"/>
    <property type="match status" value="1"/>
</dbReference>
<protein>
    <recommendedName>
        <fullName evidence="14">Transcription factor TFIIB cyclin-like domain-containing protein</fullName>
    </recommendedName>
</protein>
<dbReference type="GO" id="GO:0005634">
    <property type="term" value="C:nucleus"/>
    <property type="evidence" value="ECO:0007669"/>
    <property type="project" value="UniProtKB-SubCell"/>
</dbReference>
<comment type="subcellular location">
    <subcellularLocation>
        <location evidence="1">Nucleus</location>
    </subcellularLocation>
</comment>
<comment type="similarity">
    <text evidence="2">Belongs to the TFIIB family.</text>
</comment>
<evidence type="ECO:0008006" key="14">
    <source>
        <dbReference type="Google" id="ProtNLM"/>
    </source>
</evidence>
<dbReference type="InterPro" id="IPR013150">
    <property type="entry name" value="TFIIB_cyclin"/>
</dbReference>
<dbReference type="Proteomes" id="UP000242715">
    <property type="component" value="Unassembled WGS sequence"/>
</dbReference>
<feature type="compositionally biased region" description="Basic and acidic residues" evidence="9">
    <location>
        <begin position="345"/>
        <end position="378"/>
    </location>
</feature>
<name>A0A2Z6LY21_TRISU</name>
<dbReference type="GO" id="GO:0017025">
    <property type="term" value="F:TBP-class protein binding"/>
    <property type="evidence" value="ECO:0007669"/>
    <property type="project" value="InterPro"/>
</dbReference>
<evidence type="ECO:0000256" key="5">
    <source>
        <dbReference type="ARBA" id="ARBA00022833"/>
    </source>
</evidence>
<dbReference type="GO" id="GO:0097550">
    <property type="term" value="C:transcription preinitiation complex"/>
    <property type="evidence" value="ECO:0007669"/>
    <property type="project" value="TreeGrafter"/>
</dbReference>
<feature type="non-terminal residue" evidence="12">
    <location>
        <position position="1"/>
    </location>
</feature>
<keyword evidence="3" id="KW-0479">Metal-binding</keyword>
<feature type="compositionally biased region" description="Acidic residues" evidence="9">
    <location>
        <begin position="404"/>
        <end position="416"/>
    </location>
</feature>
<gene>
    <name evidence="12" type="ORF">TSUD_328080</name>
</gene>
<accession>A0A2Z6LY21</accession>
<dbReference type="GO" id="GO:0008270">
    <property type="term" value="F:zinc ion binding"/>
    <property type="evidence" value="ECO:0007669"/>
    <property type="project" value="UniProtKB-KW"/>
</dbReference>
<dbReference type="EMBL" id="DF973283">
    <property type="protein sequence ID" value="GAU24006.1"/>
    <property type="molecule type" value="Genomic_DNA"/>
</dbReference>
<evidence type="ECO:0000313" key="12">
    <source>
        <dbReference type="EMBL" id="GAU24006.1"/>
    </source>
</evidence>
<dbReference type="PANTHER" id="PTHR11618">
    <property type="entry name" value="TRANSCRIPTION INITIATION FACTOR IIB-RELATED"/>
    <property type="match status" value="1"/>
</dbReference>
<feature type="domain" description="Brf1 TBP-binding" evidence="11">
    <location>
        <begin position="244"/>
        <end position="347"/>
    </location>
</feature>
<dbReference type="GO" id="GO:0000126">
    <property type="term" value="C:transcription factor TFIIIB complex"/>
    <property type="evidence" value="ECO:0007669"/>
    <property type="project" value="TreeGrafter"/>
</dbReference>
<dbReference type="GO" id="GO:0001006">
    <property type="term" value="F:RNA polymerase III type 3 promoter sequence-specific DNA binding"/>
    <property type="evidence" value="ECO:0007669"/>
    <property type="project" value="TreeGrafter"/>
</dbReference>
<keyword evidence="7" id="KW-0804">Transcription</keyword>
<feature type="region of interest" description="Disordered" evidence="9">
    <location>
        <begin position="202"/>
        <end position="249"/>
    </location>
</feature>
<keyword evidence="13" id="KW-1185">Reference proteome</keyword>
<feature type="compositionally biased region" description="Acidic residues" evidence="9">
    <location>
        <begin position="229"/>
        <end position="249"/>
    </location>
</feature>
<organism evidence="12 13">
    <name type="scientific">Trifolium subterraneum</name>
    <name type="common">Subterranean clover</name>
    <dbReference type="NCBI Taxonomy" id="3900"/>
    <lineage>
        <taxon>Eukaryota</taxon>
        <taxon>Viridiplantae</taxon>
        <taxon>Streptophyta</taxon>
        <taxon>Embryophyta</taxon>
        <taxon>Tracheophyta</taxon>
        <taxon>Spermatophyta</taxon>
        <taxon>Magnoliopsida</taxon>
        <taxon>eudicotyledons</taxon>
        <taxon>Gunneridae</taxon>
        <taxon>Pentapetalae</taxon>
        <taxon>rosids</taxon>
        <taxon>fabids</taxon>
        <taxon>Fabales</taxon>
        <taxon>Fabaceae</taxon>
        <taxon>Papilionoideae</taxon>
        <taxon>50 kb inversion clade</taxon>
        <taxon>NPAAA clade</taxon>
        <taxon>Hologalegina</taxon>
        <taxon>IRL clade</taxon>
        <taxon>Trifolieae</taxon>
        <taxon>Trifolium</taxon>
    </lineage>
</organism>
<feature type="domain" description="Transcription factor TFIIB cyclin-like" evidence="10">
    <location>
        <begin position="38"/>
        <end position="104"/>
    </location>
</feature>
<evidence type="ECO:0000259" key="11">
    <source>
        <dbReference type="Pfam" id="PF07741"/>
    </source>
</evidence>
<dbReference type="GO" id="GO:0000995">
    <property type="term" value="F:RNA polymerase III general transcription initiation factor activity"/>
    <property type="evidence" value="ECO:0007669"/>
    <property type="project" value="TreeGrafter"/>
</dbReference>
<dbReference type="InterPro" id="IPR011665">
    <property type="entry name" value="BRF1_TBP-bd_dom"/>
</dbReference>
<reference evidence="13" key="1">
    <citation type="journal article" date="2017" name="Front. Plant Sci.">
        <title>Climate Clever Clovers: New Paradigm to Reduce the Environmental Footprint of Ruminants by Breeding Low Methanogenic Forages Utilizing Haplotype Variation.</title>
        <authorList>
            <person name="Kaur P."/>
            <person name="Appels R."/>
            <person name="Bayer P.E."/>
            <person name="Keeble-Gagnere G."/>
            <person name="Wang J."/>
            <person name="Hirakawa H."/>
            <person name="Shirasawa K."/>
            <person name="Vercoe P."/>
            <person name="Stefanova K."/>
            <person name="Durmic Z."/>
            <person name="Nichols P."/>
            <person name="Revell C."/>
            <person name="Isobe S.N."/>
            <person name="Edwards D."/>
            <person name="Erskine W."/>
        </authorList>
    </citation>
    <scope>NUCLEOTIDE SEQUENCE [LARGE SCALE GENOMIC DNA]</scope>
    <source>
        <strain evidence="13">cv. Daliak</strain>
    </source>
</reference>
<dbReference type="InterPro" id="IPR036915">
    <property type="entry name" value="Cyclin-like_sf"/>
</dbReference>
<evidence type="ECO:0000256" key="2">
    <source>
        <dbReference type="ARBA" id="ARBA00010857"/>
    </source>
</evidence>
<dbReference type="OrthoDB" id="511529at2759"/>
<feature type="compositionally biased region" description="Acidic residues" evidence="9">
    <location>
        <begin position="379"/>
        <end position="389"/>
    </location>
</feature>
<dbReference type="Pfam" id="PF00382">
    <property type="entry name" value="TFIIB"/>
    <property type="match status" value="1"/>
</dbReference>
<dbReference type="Pfam" id="PF07741">
    <property type="entry name" value="BRF1"/>
    <property type="match status" value="1"/>
</dbReference>
<evidence type="ECO:0000256" key="3">
    <source>
        <dbReference type="ARBA" id="ARBA00022723"/>
    </source>
</evidence>
<keyword evidence="6" id="KW-0805">Transcription regulation</keyword>
<feature type="region of interest" description="Disordered" evidence="9">
    <location>
        <begin position="319"/>
        <end position="416"/>
    </location>
</feature>
<evidence type="ECO:0000259" key="10">
    <source>
        <dbReference type="Pfam" id="PF00382"/>
    </source>
</evidence>
<keyword evidence="4" id="KW-0863">Zinc-finger</keyword>
<evidence type="ECO:0000256" key="6">
    <source>
        <dbReference type="ARBA" id="ARBA00023015"/>
    </source>
</evidence>
<evidence type="ECO:0000256" key="1">
    <source>
        <dbReference type="ARBA" id="ARBA00004123"/>
    </source>
</evidence>
<dbReference type="InterPro" id="IPR000812">
    <property type="entry name" value="TFIIB"/>
</dbReference>
<evidence type="ECO:0000256" key="7">
    <source>
        <dbReference type="ARBA" id="ARBA00023163"/>
    </source>
</evidence>
<evidence type="ECO:0000256" key="9">
    <source>
        <dbReference type="SAM" id="MobiDB-lite"/>
    </source>
</evidence>
<sequence>YKLGEVFLQLCEVLRLNNHPLVKKPIDPYLLGHRNGVVSETALSIIADMNRNWMQTGRKPSGLFAAALFISSNGHGHNISKADILRLFHVCEATLTKRLIEFENTDSSSLTVEELNAMAKEHEKNPVVLPNSEFKGSTSDDLVCEHKDSNVPCFALGLCEACYKDFDKLSGGFGGGLDPPAFQRAERERVKKTVSKERADVVKASNSACKGQKEDLPTSVLERDRTSSEEDTSAEAEDESGNFSDIDDQEVDGYLFNEEEKHYKKIYWENENREYLAEQAVKEAAAAAAKKIYEANLKNCPVESRELYESTTAALAKSKKRRAQQAKNSGPAKSAAEAACQMVKKKADARTPKKVRFDLASDNHDKFQSKVQDPKDDELGSEDNFEDGDKDWCNNENMDAAYFPEDDGYNYDEDYY</sequence>
<keyword evidence="8" id="KW-0539">Nucleus</keyword>
<keyword evidence="5" id="KW-0862">Zinc</keyword>
<evidence type="ECO:0000256" key="8">
    <source>
        <dbReference type="ARBA" id="ARBA00023242"/>
    </source>
</evidence>
<evidence type="ECO:0000256" key="4">
    <source>
        <dbReference type="ARBA" id="ARBA00022771"/>
    </source>
</evidence>
<dbReference type="PANTHER" id="PTHR11618:SF4">
    <property type="entry name" value="TRANSCRIPTION FACTOR IIIB 90 KDA SUBUNIT"/>
    <property type="match status" value="1"/>
</dbReference>
<dbReference type="Gene3D" id="1.10.472.10">
    <property type="entry name" value="Cyclin-like"/>
    <property type="match status" value="1"/>
</dbReference>
<dbReference type="SUPFAM" id="SSF47954">
    <property type="entry name" value="Cyclin-like"/>
    <property type="match status" value="1"/>
</dbReference>
<proteinExistence type="inferred from homology"/>